<evidence type="ECO:0000313" key="8">
    <source>
        <dbReference type="EMBL" id="KOC91929.1"/>
    </source>
</evidence>
<evidence type="ECO:0000256" key="1">
    <source>
        <dbReference type="ARBA" id="ARBA00004141"/>
    </source>
</evidence>
<dbReference type="PATRIC" id="fig|1560201.3.peg.867"/>
<feature type="transmembrane region" description="Helical" evidence="6">
    <location>
        <begin position="159"/>
        <end position="181"/>
    </location>
</feature>
<dbReference type="EMBL" id="JRXE01000004">
    <property type="protein sequence ID" value="KOC91929.1"/>
    <property type="molecule type" value="Genomic_DNA"/>
</dbReference>
<accession>A0A0L7THT5</accession>
<feature type="transmembrane region" description="Helical" evidence="6">
    <location>
        <begin position="395"/>
        <end position="414"/>
    </location>
</feature>
<feature type="transmembrane region" description="Helical" evidence="6">
    <location>
        <begin position="42"/>
        <end position="60"/>
    </location>
</feature>
<feature type="transmembrane region" description="Helical" evidence="6">
    <location>
        <begin position="72"/>
        <end position="90"/>
    </location>
</feature>
<reference evidence="10 11" key="1">
    <citation type="journal article" date="2015" name="Int. J. Syst. Evol. Microbiol.">
        <title>Erwinia iniecta sp. nov., isolated from Russian wheat aphids (Diuraphis noxia).</title>
        <authorList>
            <person name="Campillo T."/>
            <person name="Luna E."/>
            <person name="Portier P."/>
            <person name="Fischer-Le Saux M."/>
            <person name="Lapitan N."/>
            <person name="Tisserat N.A."/>
            <person name="Leach J.E."/>
        </authorList>
    </citation>
    <scope>NUCLEOTIDE SEQUENCE [LARGE SCALE GENOMIC DNA]</scope>
    <source>
        <strain evidence="8 11">B120</strain>
        <strain evidence="9 10">B149</strain>
    </source>
</reference>
<dbReference type="InterPro" id="IPR011701">
    <property type="entry name" value="MFS"/>
</dbReference>
<dbReference type="STRING" id="1560201.NG42_04020"/>
<dbReference type="PANTHER" id="PTHR42718:SF9">
    <property type="entry name" value="MAJOR FACILITATOR SUPERFAMILY MULTIDRUG TRANSPORTER MFSC"/>
    <property type="match status" value="1"/>
</dbReference>
<feature type="transmembrane region" description="Helical" evidence="6">
    <location>
        <begin position="134"/>
        <end position="153"/>
    </location>
</feature>
<evidence type="ECO:0000313" key="9">
    <source>
        <dbReference type="EMBL" id="KOC94948.1"/>
    </source>
</evidence>
<comment type="subcellular location">
    <subcellularLocation>
        <location evidence="1">Membrane</location>
        <topology evidence="1">Multi-pass membrane protein</topology>
    </subcellularLocation>
</comment>
<feature type="transmembrane region" description="Helical" evidence="6">
    <location>
        <begin position="420"/>
        <end position="437"/>
    </location>
</feature>
<dbReference type="InterPro" id="IPR036259">
    <property type="entry name" value="MFS_trans_sf"/>
</dbReference>
<evidence type="ECO:0000313" key="10">
    <source>
        <dbReference type="Proteomes" id="UP000036851"/>
    </source>
</evidence>
<feature type="transmembrane region" description="Helical" evidence="6">
    <location>
        <begin position="324"/>
        <end position="346"/>
    </location>
</feature>
<dbReference type="Gene3D" id="1.20.1250.20">
    <property type="entry name" value="MFS general substrate transporter like domains"/>
    <property type="match status" value="2"/>
</dbReference>
<dbReference type="PROSITE" id="PS50850">
    <property type="entry name" value="MFS"/>
    <property type="match status" value="1"/>
</dbReference>
<proteinExistence type="predicted"/>
<gene>
    <name evidence="8" type="ORF">NG42_04020</name>
    <name evidence="9" type="ORF">NG43_01690</name>
</gene>
<feature type="domain" description="Major facilitator superfamily (MFS) profile" evidence="7">
    <location>
        <begin position="7"/>
        <end position="447"/>
    </location>
</feature>
<dbReference type="OrthoDB" id="9812221at2"/>
<evidence type="ECO:0000256" key="3">
    <source>
        <dbReference type="ARBA" id="ARBA00022692"/>
    </source>
</evidence>
<feature type="transmembrane region" description="Helical" evidence="6">
    <location>
        <begin position="7"/>
        <end position="30"/>
    </location>
</feature>
<evidence type="ECO:0000256" key="4">
    <source>
        <dbReference type="ARBA" id="ARBA00022989"/>
    </source>
</evidence>
<comment type="caution">
    <text evidence="9">The sequence shown here is derived from an EMBL/GenBank/DDBJ whole genome shotgun (WGS) entry which is preliminary data.</text>
</comment>
<evidence type="ECO:0000313" key="11">
    <source>
        <dbReference type="Proteomes" id="UP000037088"/>
    </source>
</evidence>
<feature type="transmembrane region" description="Helical" evidence="6">
    <location>
        <begin position="193"/>
        <end position="215"/>
    </location>
</feature>
<feature type="transmembrane region" description="Helical" evidence="6">
    <location>
        <begin position="352"/>
        <end position="375"/>
    </location>
</feature>
<protein>
    <submittedName>
        <fullName evidence="9">MFS transporter</fullName>
    </submittedName>
</protein>
<dbReference type="EMBL" id="JRXF01000002">
    <property type="protein sequence ID" value="KOC94948.1"/>
    <property type="molecule type" value="Genomic_DNA"/>
</dbReference>
<dbReference type="SUPFAM" id="SSF103473">
    <property type="entry name" value="MFS general substrate transporter"/>
    <property type="match status" value="1"/>
</dbReference>
<dbReference type="GO" id="GO:0016020">
    <property type="term" value="C:membrane"/>
    <property type="evidence" value="ECO:0007669"/>
    <property type="project" value="UniProtKB-SubCell"/>
</dbReference>
<feature type="transmembrane region" description="Helical" evidence="6">
    <location>
        <begin position="221"/>
        <end position="237"/>
    </location>
</feature>
<sequence length="455" mass="49032">MTYRYRVAIIFLAGFFIDCINIFMSAIALPDISRELHISESSVVWVANSYILGLTLIIPLSNWIASLAGARFTMMVSMVIFSIGALLSGLSTDFFSLTLFRFIQGVGGGLLIPVGQALTVGMFKQDERARISTLIMAVALIAPACSPAVGGALVDHFSWRWVFLGNIPFSLITAALALLWIRAEKTTAHRPDLAGLVLVSLTLTALLLGMSCYAAAVSNQIALALLLTGIVLALWYLRHYRRKADPILDLSVLLNPRMGFSVLIYHAIPGIFSGVNLLSIFFLQQVLGWSASETGLMMVLYAAGAFCAMMTGGRLYNRIGAAPLFLTGLLLHAAGIALLSLVGSAHGLPLLIIAYLLMGSGGGIGASTAQTTAMLDFTDERLARASTVWNLNRQMSFSIGAALFTLMVNLLQQQTTITSAYHYTFLIAAGLGLLPLLRLKQLIPQPESLCHQKKS</sequence>
<feature type="transmembrane region" description="Helical" evidence="6">
    <location>
        <begin position="295"/>
        <end position="312"/>
    </location>
</feature>
<dbReference type="InterPro" id="IPR020846">
    <property type="entry name" value="MFS_dom"/>
</dbReference>
<name>A0A0L7THT5_9GAMM</name>
<keyword evidence="11" id="KW-1185">Reference proteome</keyword>
<dbReference type="Proteomes" id="UP000037088">
    <property type="component" value="Unassembled WGS sequence"/>
</dbReference>
<dbReference type="Pfam" id="PF07690">
    <property type="entry name" value="MFS_1"/>
    <property type="match status" value="2"/>
</dbReference>
<keyword evidence="3 6" id="KW-0812">Transmembrane</keyword>
<evidence type="ECO:0000259" key="7">
    <source>
        <dbReference type="PROSITE" id="PS50850"/>
    </source>
</evidence>
<organism evidence="9 10">
    <name type="scientific">Winslowiella iniecta</name>
    <dbReference type="NCBI Taxonomy" id="1560201"/>
    <lineage>
        <taxon>Bacteria</taxon>
        <taxon>Pseudomonadati</taxon>
        <taxon>Pseudomonadota</taxon>
        <taxon>Gammaproteobacteria</taxon>
        <taxon>Enterobacterales</taxon>
        <taxon>Erwiniaceae</taxon>
        <taxon>Winslowiella</taxon>
    </lineage>
</organism>
<feature type="transmembrane region" description="Helical" evidence="6">
    <location>
        <begin position="258"/>
        <end position="283"/>
    </location>
</feature>
<dbReference type="RefSeq" id="WP_052897975.1">
    <property type="nucleotide sequence ID" value="NZ_JRXE01000004.1"/>
</dbReference>
<feature type="transmembrane region" description="Helical" evidence="6">
    <location>
        <begin position="102"/>
        <end position="122"/>
    </location>
</feature>
<dbReference type="AlphaFoldDB" id="A0A0L7THT5"/>
<dbReference type="GO" id="GO:0022857">
    <property type="term" value="F:transmembrane transporter activity"/>
    <property type="evidence" value="ECO:0007669"/>
    <property type="project" value="InterPro"/>
</dbReference>
<keyword evidence="5 6" id="KW-0472">Membrane</keyword>
<keyword evidence="4 6" id="KW-1133">Transmembrane helix</keyword>
<dbReference type="PANTHER" id="PTHR42718">
    <property type="entry name" value="MAJOR FACILITATOR SUPERFAMILY MULTIDRUG TRANSPORTER MFSC"/>
    <property type="match status" value="1"/>
</dbReference>
<keyword evidence="2" id="KW-0813">Transport</keyword>
<dbReference type="Proteomes" id="UP000036851">
    <property type="component" value="Unassembled WGS sequence"/>
</dbReference>
<evidence type="ECO:0000256" key="6">
    <source>
        <dbReference type="SAM" id="Phobius"/>
    </source>
</evidence>
<evidence type="ECO:0000256" key="2">
    <source>
        <dbReference type="ARBA" id="ARBA00022448"/>
    </source>
</evidence>
<evidence type="ECO:0000256" key="5">
    <source>
        <dbReference type="ARBA" id="ARBA00023136"/>
    </source>
</evidence>